<comment type="subcellular location">
    <subcellularLocation>
        <location evidence="1">Cell membrane</location>
        <topology evidence="1">Multi-pass membrane protein</topology>
    </subcellularLocation>
</comment>
<feature type="transmembrane region" description="Helical" evidence="7">
    <location>
        <begin position="323"/>
        <end position="344"/>
    </location>
</feature>
<keyword evidence="5 7" id="KW-1133">Transmembrane helix</keyword>
<keyword evidence="6 7" id="KW-0472">Membrane</keyword>
<keyword evidence="3" id="KW-1003">Cell membrane</keyword>
<keyword evidence="4 7" id="KW-0812">Transmembrane</keyword>
<feature type="transmembrane region" description="Helical" evidence="7">
    <location>
        <begin position="299"/>
        <end position="317"/>
    </location>
</feature>
<sequence length="441" mass="46118">MTPEEPPPRCVFLMLLICMGAGWFGGIFTASMALQMLSLAESRPEEVILMPFLLRHFSPEVLAGGVMVVASVAGGGIGSLWNLFAADRIGLKVSCAAAFATLGFASMLAAYPPTYLMGVLASSVGGNVLAPILPALLSCQFDDDGRTQRYVTYAYASSNGAFVLATAVAGVQSFWMGYVESAVVACVSLALLRAAWGQLRDSSDKAKSPSAHPALRSNDLRIVGFAILCVLGLTFRAVFAQFLGGSFMVFAREEVSALGGLRVPPQWFLTLNGLIDMILAAPVAGLYECKPALRFHLKLRLGFALIAFGFGILGFAAKLTSMAGVSPLVVAAATLLISLGELHFNPVMMATIPSEMPANMLGRFNGIYFVVSGVGDTAQGLGVSLYEAAGAEGFFMVLAALAMTGFIGLQLVAPGLDYCFSEAAGAERLPLAVKGPAAPNP</sequence>
<organism evidence="8">
    <name type="scientific">Alexandrium monilatum</name>
    <dbReference type="NCBI Taxonomy" id="311494"/>
    <lineage>
        <taxon>Eukaryota</taxon>
        <taxon>Sar</taxon>
        <taxon>Alveolata</taxon>
        <taxon>Dinophyceae</taxon>
        <taxon>Gonyaulacales</taxon>
        <taxon>Pyrocystaceae</taxon>
        <taxon>Alexandrium</taxon>
    </lineage>
</organism>
<dbReference type="InterPro" id="IPR036259">
    <property type="entry name" value="MFS_trans_sf"/>
</dbReference>
<feature type="transmembrane region" description="Helical" evidence="7">
    <location>
        <begin position="61"/>
        <end position="84"/>
    </location>
</feature>
<dbReference type="Pfam" id="PF00854">
    <property type="entry name" value="PTR2"/>
    <property type="match status" value="1"/>
</dbReference>
<feature type="transmembrane region" description="Helical" evidence="7">
    <location>
        <begin position="220"/>
        <end position="247"/>
    </location>
</feature>
<dbReference type="AlphaFoldDB" id="A0A7S4UE53"/>
<dbReference type="Gene3D" id="1.20.1250.20">
    <property type="entry name" value="MFS general substrate transporter like domains"/>
    <property type="match status" value="1"/>
</dbReference>
<dbReference type="InterPro" id="IPR000109">
    <property type="entry name" value="POT_fam"/>
</dbReference>
<reference evidence="8" key="1">
    <citation type="submission" date="2021-01" db="EMBL/GenBank/DDBJ databases">
        <authorList>
            <person name="Corre E."/>
            <person name="Pelletier E."/>
            <person name="Niang G."/>
            <person name="Scheremetjew M."/>
            <person name="Finn R."/>
            <person name="Kale V."/>
            <person name="Holt S."/>
            <person name="Cochrane G."/>
            <person name="Meng A."/>
            <person name="Brown T."/>
            <person name="Cohen L."/>
        </authorList>
    </citation>
    <scope>NUCLEOTIDE SEQUENCE</scope>
    <source>
        <strain evidence="8">CCMP3105</strain>
    </source>
</reference>
<evidence type="ECO:0000256" key="7">
    <source>
        <dbReference type="SAM" id="Phobius"/>
    </source>
</evidence>
<feature type="transmembrane region" description="Helical" evidence="7">
    <location>
        <begin position="365"/>
        <end position="388"/>
    </location>
</feature>
<dbReference type="PANTHER" id="PTHR23517">
    <property type="entry name" value="RESISTANCE PROTEIN MDTM, PUTATIVE-RELATED-RELATED"/>
    <property type="match status" value="1"/>
</dbReference>
<dbReference type="InterPro" id="IPR050171">
    <property type="entry name" value="MFS_Transporters"/>
</dbReference>
<dbReference type="SUPFAM" id="SSF103473">
    <property type="entry name" value="MFS general substrate transporter"/>
    <property type="match status" value="1"/>
</dbReference>
<evidence type="ECO:0000256" key="3">
    <source>
        <dbReference type="ARBA" id="ARBA00022475"/>
    </source>
</evidence>
<evidence type="ECO:0008006" key="9">
    <source>
        <dbReference type="Google" id="ProtNLM"/>
    </source>
</evidence>
<feature type="transmembrane region" description="Helical" evidence="7">
    <location>
        <begin position="181"/>
        <end position="199"/>
    </location>
</feature>
<dbReference type="GO" id="GO:0005886">
    <property type="term" value="C:plasma membrane"/>
    <property type="evidence" value="ECO:0007669"/>
    <property type="project" value="UniProtKB-SubCell"/>
</dbReference>
<dbReference type="EMBL" id="HBNR01022107">
    <property type="protein sequence ID" value="CAE4575130.1"/>
    <property type="molecule type" value="Transcribed_RNA"/>
</dbReference>
<feature type="transmembrane region" description="Helical" evidence="7">
    <location>
        <begin position="267"/>
        <end position="287"/>
    </location>
</feature>
<dbReference type="GO" id="GO:0022857">
    <property type="term" value="F:transmembrane transporter activity"/>
    <property type="evidence" value="ECO:0007669"/>
    <property type="project" value="InterPro"/>
</dbReference>
<evidence type="ECO:0000256" key="2">
    <source>
        <dbReference type="ARBA" id="ARBA00022448"/>
    </source>
</evidence>
<feature type="transmembrane region" description="Helical" evidence="7">
    <location>
        <begin position="150"/>
        <end position="175"/>
    </location>
</feature>
<dbReference type="PANTHER" id="PTHR23517:SF3">
    <property type="entry name" value="INTEGRAL MEMBRANE TRANSPORT PROTEIN"/>
    <property type="match status" value="1"/>
</dbReference>
<keyword evidence="2" id="KW-0813">Transport</keyword>
<protein>
    <recommendedName>
        <fullName evidence="9">Major facilitator superfamily (MFS) profile domain-containing protein</fullName>
    </recommendedName>
</protein>
<feature type="transmembrane region" description="Helical" evidence="7">
    <location>
        <begin position="117"/>
        <end position="138"/>
    </location>
</feature>
<feature type="transmembrane region" description="Helical" evidence="7">
    <location>
        <begin position="12"/>
        <end position="34"/>
    </location>
</feature>
<evidence type="ECO:0000256" key="5">
    <source>
        <dbReference type="ARBA" id="ARBA00022989"/>
    </source>
</evidence>
<name>A0A7S4UE53_9DINO</name>
<accession>A0A7S4UE53</accession>
<evidence type="ECO:0000256" key="4">
    <source>
        <dbReference type="ARBA" id="ARBA00022692"/>
    </source>
</evidence>
<evidence type="ECO:0000256" key="1">
    <source>
        <dbReference type="ARBA" id="ARBA00004651"/>
    </source>
</evidence>
<feature type="transmembrane region" description="Helical" evidence="7">
    <location>
        <begin position="91"/>
        <end position="111"/>
    </location>
</feature>
<proteinExistence type="predicted"/>
<evidence type="ECO:0000256" key="6">
    <source>
        <dbReference type="ARBA" id="ARBA00023136"/>
    </source>
</evidence>
<feature type="transmembrane region" description="Helical" evidence="7">
    <location>
        <begin position="394"/>
        <end position="413"/>
    </location>
</feature>
<evidence type="ECO:0000313" key="8">
    <source>
        <dbReference type="EMBL" id="CAE4575130.1"/>
    </source>
</evidence>
<gene>
    <name evidence="8" type="ORF">AMON00008_LOCUS14749</name>
</gene>